<gene>
    <name evidence="1" type="ORF">F4Y42_18075</name>
</gene>
<accession>A0A6B0Z0D4</accession>
<protein>
    <submittedName>
        <fullName evidence="1">Transposase</fullName>
    </submittedName>
</protein>
<organism evidence="1">
    <name type="scientific">Caldilineaceae bacterium SB0664_bin_27</name>
    <dbReference type="NCBI Taxonomy" id="2605260"/>
    <lineage>
        <taxon>Bacteria</taxon>
        <taxon>Bacillati</taxon>
        <taxon>Chloroflexota</taxon>
        <taxon>Caldilineae</taxon>
        <taxon>Caldilineales</taxon>
        <taxon>Caldilineaceae</taxon>
    </lineage>
</organism>
<dbReference type="AlphaFoldDB" id="A0A6B0Z0D4"/>
<evidence type="ECO:0000313" key="1">
    <source>
        <dbReference type="EMBL" id="MXY95352.1"/>
    </source>
</evidence>
<dbReference type="EMBL" id="VXRG01000147">
    <property type="protein sequence ID" value="MXY95352.1"/>
    <property type="molecule type" value="Genomic_DNA"/>
</dbReference>
<sequence length="281" mass="31523">MRRLLWQVAEVRAGKPDGFHLFLHGDLYFPYTGTVWWDLPSYLGRWNSVFRCNPCWCCNGVWERVLASSIAERTILSRGGFGTKLYVLVDTAGRLSTPIPTPGKAGGAARRQISAQGSEPVIPRKRNHWSPVVHDRKLCRKRNIVERGVGWPKQGRSIDIGYEGPLPAIRDASCLQMFYIGCPTPLSPNSTRTKMLTTQFSRRFQMQIQLDELNSDMTLQSRSQQGFGTVRAMLAVPIRPSCGKESGTKENLCHPMPLAVIQCRGQLPRSARNVRRGDQAG</sequence>
<proteinExistence type="predicted"/>
<reference evidence="1" key="1">
    <citation type="submission" date="2019-09" db="EMBL/GenBank/DDBJ databases">
        <title>Characterisation of the sponge microbiome using genome-centric metagenomics.</title>
        <authorList>
            <person name="Engelberts J.P."/>
            <person name="Robbins S.J."/>
            <person name="De Goeij J.M."/>
            <person name="Aranda M."/>
            <person name="Bell S.C."/>
            <person name="Webster N.S."/>
        </authorList>
    </citation>
    <scope>NUCLEOTIDE SEQUENCE</scope>
    <source>
        <strain evidence="1">SB0664_bin_27</strain>
    </source>
</reference>
<name>A0A6B0Z0D4_9CHLR</name>
<comment type="caution">
    <text evidence="1">The sequence shown here is derived from an EMBL/GenBank/DDBJ whole genome shotgun (WGS) entry which is preliminary data.</text>
</comment>